<evidence type="ECO:0000313" key="1">
    <source>
        <dbReference type="EMBL" id="KAF0923187.1"/>
    </source>
</evidence>
<evidence type="ECO:0000313" key="2">
    <source>
        <dbReference type="Proteomes" id="UP000479710"/>
    </source>
</evidence>
<dbReference type="PANTHER" id="PTHR33115">
    <property type="entry name" value="ARM REPEAT SUPERFAMILY PROTEIN"/>
    <property type="match status" value="1"/>
</dbReference>
<dbReference type="OrthoDB" id="612208at2759"/>
<dbReference type="AlphaFoldDB" id="A0A6G1EEI8"/>
<sequence length="429" mass="48160">MVGWCKRYLDQVLDNLAPSCLGIFIKAGVWWCEVIGVATCIGLSLERLKKQDFVEPKYLGYDDHQNIGRSLNIFYGLVFAQGIIFISKMASPWSDIITVHARFKYKLFEPSGIKILFRYRNNNYLEFITGNVCPTLNTALVTFAKNLAVSNSVDDQLAGVRAMDGILRSVKFRNLALMRLRASMGHDDLGRLVDMLGLVSTTEEQHIRGHAARVVLKLSPDLLVQSCPQILSLISSSLLTTSNKRLCKMDYDLVWFGLRILDKLTDNPENCRKAKDEDGDLLPTIIDLTNLCGHGRSTISDSWIEQEIIPLLQKEDDIPPPFINKIDQEIIFGMALNILSKLVAAPGAAGVDLRKETSKNLNFLTNTGMILEHVEATRVISCLAVDKAAQQEFGIFPEIIKKLKDRLLSKTPHKNLIWIYFSGHGNNPR</sequence>
<comment type="caution">
    <text evidence="1">The sequence shown here is derived from an EMBL/GenBank/DDBJ whole genome shotgun (WGS) entry which is preliminary data.</text>
</comment>
<proteinExistence type="predicted"/>
<accession>A0A6G1EEI8</accession>
<keyword evidence="2" id="KW-1185">Reference proteome</keyword>
<dbReference type="PANTHER" id="PTHR33115:SF46">
    <property type="entry name" value="OS05G0141200 PROTEIN"/>
    <property type="match status" value="1"/>
</dbReference>
<organism evidence="1 2">
    <name type="scientific">Oryza meyeriana var. granulata</name>
    <dbReference type="NCBI Taxonomy" id="110450"/>
    <lineage>
        <taxon>Eukaryota</taxon>
        <taxon>Viridiplantae</taxon>
        <taxon>Streptophyta</taxon>
        <taxon>Embryophyta</taxon>
        <taxon>Tracheophyta</taxon>
        <taxon>Spermatophyta</taxon>
        <taxon>Magnoliopsida</taxon>
        <taxon>Liliopsida</taxon>
        <taxon>Poales</taxon>
        <taxon>Poaceae</taxon>
        <taxon>BOP clade</taxon>
        <taxon>Oryzoideae</taxon>
        <taxon>Oryzeae</taxon>
        <taxon>Oryzinae</taxon>
        <taxon>Oryza</taxon>
        <taxon>Oryza meyeriana</taxon>
    </lineage>
</organism>
<dbReference type="EMBL" id="SPHZ02000003">
    <property type="protein sequence ID" value="KAF0923187.1"/>
    <property type="molecule type" value="Genomic_DNA"/>
</dbReference>
<protein>
    <submittedName>
        <fullName evidence="1">Uncharacterized protein</fullName>
    </submittedName>
</protein>
<name>A0A6G1EEI8_9ORYZ</name>
<gene>
    <name evidence="1" type="ORF">E2562_003398</name>
</gene>
<reference evidence="1 2" key="1">
    <citation type="submission" date="2019-11" db="EMBL/GenBank/DDBJ databases">
        <title>Whole genome sequence of Oryza granulata.</title>
        <authorList>
            <person name="Li W."/>
        </authorList>
    </citation>
    <scope>NUCLEOTIDE SEQUENCE [LARGE SCALE GENOMIC DNA]</scope>
    <source>
        <strain evidence="2">cv. Menghai</strain>
        <tissue evidence="1">Leaf</tissue>
    </source>
</reference>
<dbReference type="Proteomes" id="UP000479710">
    <property type="component" value="Unassembled WGS sequence"/>
</dbReference>